<accession>A0A554A2E4</accession>
<dbReference type="RefSeq" id="WP_143847452.1">
    <property type="nucleotide sequence ID" value="NZ_VLXZ01000002.1"/>
</dbReference>
<evidence type="ECO:0000256" key="3">
    <source>
        <dbReference type="ARBA" id="ARBA00023002"/>
    </source>
</evidence>
<feature type="binding site" evidence="6">
    <location>
        <position position="225"/>
    </location>
    <ligand>
        <name>FMN</name>
        <dbReference type="ChEBI" id="CHEBI:58210"/>
    </ligand>
</feature>
<evidence type="ECO:0000256" key="6">
    <source>
        <dbReference type="PIRSR" id="PIRSR000337-1"/>
    </source>
</evidence>
<keyword evidence="1 6" id="KW-0285">Flavoprotein</keyword>
<dbReference type="InterPro" id="IPR051260">
    <property type="entry name" value="Diverse_substr_monoxygenases"/>
</dbReference>
<name>A0A554A2E4_9BACI</name>
<evidence type="ECO:0000256" key="4">
    <source>
        <dbReference type="ARBA" id="ARBA00023033"/>
    </source>
</evidence>
<evidence type="ECO:0000256" key="5">
    <source>
        <dbReference type="ARBA" id="ARBA00033748"/>
    </source>
</evidence>
<feature type="domain" description="Luciferase-like" evidence="7">
    <location>
        <begin position="26"/>
        <end position="387"/>
    </location>
</feature>
<dbReference type="PIRSF" id="PIRSF000337">
    <property type="entry name" value="NTA_MOA"/>
    <property type="match status" value="1"/>
</dbReference>
<dbReference type="PANTHER" id="PTHR30011:SF16">
    <property type="entry name" value="C2H2 FINGER DOMAIN TRANSCRIPTION FACTOR (EUROFUNG)-RELATED"/>
    <property type="match status" value="1"/>
</dbReference>
<evidence type="ECO:0000259" key="7">
    <source>
        <dbReference type="Pfam" id="PF00296"/>
    </source>
</evidence>
<sequence length="434" mass="49153">MSQKMKLGLFMTSTGHHAGGWRYPTATPGSPLDFKFYANIVKKAEQAKLDMVFFSDKLALDDIYGSSFADSVMYRPSITSEPITLISSLSAVTKHIKLAATASTTYHEPYHIARMFATLNHLSQGRVAWNVVTSTSDAEARNFGESLHLDHATRYERAEEFIEVVKKLWSSWDAGTDPKDKKTGVYSNKDHVHYIDHESHWFDVKGPLNVPLSEYGHPTIIQAGSSETFRELAVKNADIIFTVQPTLESAKRFYQDVQSRMKRHHRSQDSISILPGVMPIIGSTEKEAEEKRQYLDSLIHPMAGIAFMSGSMNYDLSQHDVDDKFPDIENVIRGSKGRFQAVIRKARQENKTLAEVGKAYAASRSHQIVVGTPNTISDKLQQWYEERACDGFNLMPPYMEEGFTEIVEQVVPELLNRKLIKEERVLEEPLNKFT</sequence>
<keyword evidence="4" id="KW-0503">Monooxygenase</keyword>
<dbReference type="EMBL" id="VLXZ01000002">
    <property type="protein sequence ID" value="TSB47845.1"/>
    <property type="molecule type" value="Genomic_DNA"/>
</dbReference>
<dbReference type="AlphaFoldDB" id="A0A554A2E4"/>
<protein>
    <submittedName>
        <fullName evidence="8">LLM class flavin-dependent oxidoreductase</fullName>
    </submittedName>
</protein>
<feature type="binding site" evidence="6">
    <location>
        <position position="151"/>
    </location>
    <ligand>
        <name>FMN</name>
        <dbReference type="ChEBI" id="CHEBI:58210"/>
    </ligand>
</feature>
<comment type="similarity">
    <text evidence="5">Belongs to the NtaA/SnaA/DszA monooxygenase family.</text>
</comment>
<feature type="binding site" evidence="6">
    <location>
        <position position="155"/>
    </location>
    <ligand>
        <name>FMN</name>
        <dbReference type="ChEBI" id="CHEBI:58210"/>
    </ligand>
</feature>
<organism evidence="8 9">
    <name type="scientific">Alkalicoccobacillus porphyridii</name>
    <dbReference type="NCBI Taxonomy" id="2597270"/>
    <lineage>
        <taxon>Bacteria</taxon>
        <taxon>Bacillati</taxon>
        <taxon>Bacillota</taxon>
        <taxon>Bacilli</taxon>
        <taxon>Bacillales</taxon>
        <taxon>Bacillaceae</taxon>
        <taxon>Alkalicoccobacillus</taxon>
    </lineage>
</organism>
<dbReference type="Gene3D" id="3.20.20.30">
    <property type="entry name" value="Luciferase-like domain"/>
    <property type="match status" value="1"/>
</dbReference>
<dbReference type="SUPFAM" id="SSF51679">
    <property type="entry name" value="Bacterial luciferase-like"/>
    <property type="match status" value="1"/>
</dbReference>
<dbReference type="InterPro" id="IPR016215">
    <property type="entry name" value="NTA_MOA"/>
</dbReference>
<evidence type="ECO:0000256" key="2">
    <source>
        <dbReference type="ARBA" id="ARBA00022643"/>
    </source>
</evidence>
<dbReference type="InterPro" id="IPR036661">
    <property type="entry name" value="Luciferase-like_sf"/>
</dbReference>
<comment type="caution">
    <text evidence="8">The sequence shown here is derived from an EMBL/GenBank/DDBJ whole genome shotgun (WGS) entry which is preliminary data.</text>
</comment>
<reference evidence="8 9" key="1">
    <citation type="submission" date="2019-07" db="EMBL/GenBank/DDBJ databases">
        <authorList>
            <person name="Park Y.J."/>
            <person name="Jeong S.E."/>
            <person name="Jung H.S."/>
        </authorList>
    </citation>
    <scope>NUCLEOTIDE SEQUENCE [LARGE SCALE GENOMIC DNA]</scope>
    <source>
        <strain evidence="9">P16(2019)</strain>
    </source>
</reference>
<dbReference type="InterPro" id="IPR011251">
    <property type="entry name" value="Luciferase-like_dom"/>
</dbReference>
<keyword evidence="3" id="KW-0560">Oxidoreductase</keyword>
<evidence type="ECO:0000313" key="9">
    <source>
        <dbReference type="Proteomes" id="UP000318521"/>
    </source>
</evidence>
<keyword evidence="9" id="KW-1185">Reference proteome</keyword>
<dbReference type="GO" id="GO:0016705">
    <property type="term" value="F:oxidoreductase activity, acting on paired donors, with incorporation or reduction of molecular oxygen"/>
    <property type="evidence" value="ECO:0007669"/>
    <property type="project" value="InterPro"/>
</dbReference>
<feature type="binding site" evidence="6">
    <location>
        <position position="56"/>
    </location>
    <ligand>
        <name>FMN</name>
        <dbReference type="ChEBI" id="CHEBI:58210"/>
    </ligand>
</feature>
<dbReference type="Proteomes" id="UP000318521">
    <property type="component" value="Unassembled WGS sequence"/>
</dbReference>
<gene>
    <name evidence="8" type="ORF">FN960_04875</name>
</gene>
<dbReference type="NCBIfam" id="TIGR03860">
    <property type="entry name" value="FMN_nitrolo"/>
    <property type="match status" value="1"/>
</dbReference>
<proteinExistence type="inferred from homology"/>
<dbReference type="OrthoDB" id="3265338at2"/>
<keyword evidence="2 6" id="KW-0288">FMN</keyword>
<evidence type="ECO:0000256" key="1">
    <source>
        <dbReference type="ARBA" id="ARBA00022630"/>
    </source>
</evidence>
<dbReference type="Pfam" id="PF00296">
    <property type="entry name" value="Bac_luciferase"/>
    <property type="match status" value="1"/>
</dbReference>
<evidence type="ECO:0000313" key="8">
    <source>
        <dbReference type="EMBL" id="TSB47845.1"/>
    </source>
</evidence>
<dbReference type="CDD" id="cd01095">
    <property type="entry name" value="Nitrilotriacetate_monoxgenase"/>
    <property type="match status" value="1"/>
</dbReference>
<feature type="binding site" evidence="6">
    <location>
        <position position="101"/>
    </location>
    <ligand>
        <name>FMN</name>
        <dbReference type="ChEBI" id="CHEBI:58210"/>
    </ligand>
</feature>
<dbReference type="GO" id="GO:0004497">
    <property type="term" value="F:monooxygenase activity"/>
    <property type="evidence" value="ECO:0007669"/>
    <property type="project" value="UniProtKB-KW"/>
</dbReference>
<feature type="binding site" evidence="6">
    <location>
        <position position="226"/>
    </location>
    <ligand>
        <name>FMN</name>
        <dbReference type="ChEBI" id="CHEBI:58210"/>
    </ligand>
</feature>
<dbReference type="PANTHER" id="PTHR30011">
    <property type="entry name" value="ALKANESULFONATE MONOOXYGENASE-RELATED"/>
    <property type="match status" value="1"/>
</dbReference>